<reference evidence="1 2" key="1">
    <citation type="submission" date="2019-02" db="EMBL/GenBank/DDBJ databases">
        <title>Deep-cultivation of Planctomycetes and their phenomic and genomic characterization uncovers novel biology.</title>
        <authorList>
            <person name="Wiegand S."/>
            <person name="Jogler M."/>
            <person name="Boedeker C."/>
            <person name="Pinto D."/>
            <person name="Vollmers J."/>
            <person name="Rivas-Marin E."/>
            <person name="Kohn T."/>
            <person name="Peeters S.H."/>
            <person name="Heuer A."/>
            <person name="Rast P."/>
            <person name="Oberbeckmann S."/>
            <person name="Bunk B."/>
            <person name="Jeske O."/>
            <person name="Meyerdierks A."/>
            <person name="Storesund J.E."/>
            <person name="Kallscheuer N."/>
            <person name="Luecker S."/>
            <person name="Lage O.M."/>
            <person name="Pohl T."/>
            <person name="Merkel B.J."/>
            <person name="Hornburger P."/>
            <person name="Mueller R.-W."/>
            <person name="Bruemmer F."/>
            <person name="Labrenz M."/>
            <person name="Spormann A.M."/>
            <person name="Op den Camp H."/>
            <person name="Overmann J."/>
            <person name="Amann R."/>
            <person name="Jetten M.S.M."/>
            <person name="Mascher T."/>
            <person name="Medema M.H."/>
            <person name="Devos D.P."/>
            <person name="Kaster A.-K."/>
            <person name="Ovreas L."/>
            <person name="Rohde M."/>
            <person name="Galperin M.Y."/>
            <person name="Jogler C."/>
        </authorList>
    </citation>
    <scope>NUCLEOTIDE SEQUENCE [LARGE SCALE GENOMIC DNA]</scope>
    <source>
        <strain evidence="1 2">FF011L</strain>
    </source>
</reference>
<dbReference type="RefSeq" id="WP_145352964.1">
    <property type="nucleotide sequence ID" value="NZ_CP036262.1"/>
</dbReference>
<dbReference type="EMBL" id="CP036262">
    <property type="protein sequence ID" value="QDS95059.1"/>
    <property type="molecule type" value="Genomic_DNA"/>
</dbReference>
<name>A0A517MJJ0_9BACT</name>
<keyword evidence="2" id="KW-1185">Reference proteome</keyword>
<accession>A0A517MJJ0</accession>
<organism evidence="1 2">
    <name type="scientific">Roseimaritima multifibrata</name>
    <dbReference type="NCBI Taxonomy" id="1930274"/>
    <lineage>
        <taxon>Bacteria</taxon>
        <taxon>Pseudomonadati</taxon>
        <taxon>Planctomycetota</taxon>
        <taxon>Planctomycetia</taxon>
        <taxon>Pirellulales</taxon>
        <taxon>Pirellulaceae</taxon>
        <taxon>Roseimaritima</taxon>
    </lineage>
</organism>
<proteinExistence type="predicted"/>
<dbReference type="AlphaFoldDB" id="A0A517MJJ0"/>
<gene>
    <name evidence="1" type="ORF">FF011L_38430</name>
</gene>
<dbReference type="Proteomes" id="UP000320672">
    <property type="component" value="Chromosome"/>
</dbReference>
<dbReference type="OrthoDB" id="9805817at2"/>
<evidence type="ECO:0000313" key="2">
    <source>
        <dbReference type="Proteomes" id="UP000320672"/>
    </source>
</evidence>
<sequence>MTESNPRHDIDADSIVNLQQELVARWHEQDIENPYTGFLALVCQQHEFNYRLWHEEDVARSPSVSDTEIAQVKRAIDKLNQQRNDMIEKLDDSITVRLHDANVMAADTAPINTETAGSTIDRLSIMSLRLYHYEEQLHRTDADGDHKAKVAERIAICRLQHSDLTFALSQLLDDLFAGRKQHKTYRQFKMYNDPSLNPAIYQSAKRIAC</sequence>
<dbReference type="KEGG" id="rml:FF011L_38430"/>
<protein>
    <recommendedName>
        <fullName evidence="3">DUF4254 domain-containing protein</fullName>
    </recommendedName>
</protein>
<dbReference type="InterPro" id="IPR025350">
    <property type="entry name" value="DUF4254"/>
</dbReference>
<evidence type="ECO:0008006" key="3">
    <source>
        <dbReference type="Google" id="ProtNLM"/>
    </source>
</evidence>
<evidence type="ECO:0000313" key="1">
    <source>
        <dbReference type="EMBL" id="QDS95059.1"/>
    </source>
</evidence>
<dbReference type="Pfam" id="PF14063">
    <property type="entry name" value="DUF4254"/>
    <property type="match status" value="1"/>
</dbReference>